<dbReference type="InterPro" id="IPR013083">
    <property type="entry name" value="Znf_RING/FYVE/PHD"/>
</dbReference>
<dbReference type="SUPFAM" id="SSF57850">
    <property type="entry name" value="RING/U-box"/>
    <property type="match status" value="1"/>
</dbReference>
<dbReference type="GO" id="GO:0016567">
    <property type="term" value="P:protein ubiquitination"/>
    <property type="evidence" value="ECO:0007669"/>
    <property type="project" value="TreeGrafter"/>
</dbReference>
<dbReference type="PROSITE" id="PS50089">
    <property type="entry name" value="ZF_RING_2"/>
    <property type="match status" value="1"/>
</dbReference>
<evidence type="ECO:0000256" key="5">
    <source>
        <dbReference type="SAM" id="Phobius"/>
    </source>
</evidence>
<dbReference type="GO" id="GO:0061630">
    <property type="term" value="F:ubiquitin protein ligase activity"/>
    <property type="evidence" value="ECO:0007669"/>
    <property type="project" value="TreeGrafter"/>
</dbReference>
<dbReference type="GO" id="GO:0008270">
    <property type="term" value="F:zinc ion binding"/>
    <property type="evidence" value="ECO:0007669"/>
    <property type="project" value="UniProtKB-KW"/>
</dbReference>
<keyword evidence="3" id="KW-0862">Zinc</keyword>
<protein>
    <recommendedName>
        <fullName evidence="6">RING-type domain-containing protein</fullName>
    </recommendedName>
</protein>
<evidence type="ECO:0000313" key="7">
    <source>
        <dbReference type="EMBL" id="CAF9918717.1"/>
    </source>
</evidence>
<sequence>MPATTALAALQQTFTAPSIEEIQKSSPCAICWADYDEGIMSDTPIKLPCSHVFGKKCLLKWAKGKTPSGYRNGCPLCHAELLPQSVWTRLRSKMDADFIYFETHEPDFDVFCRGTVFLALCIILTGFFMTSDQILGTPTAQMLTLFFMGYTSYRGVRYYGWFYGLEFGFLLSVTLIIAFRMIGFVPRLTFKVLEKLVLGTARF</sequence>
<comment type="caution">
    <text evidence="7">The sequence shown here is derived from an EMBL/GenBank/DDBJ whole genome shotgun (WGS) entry which is preliminary data.</text>
</comment>
<evidence type="ECO:0000256" key="1">
    <source>
        <dbReference type="ARBA" id="ARBA00022723"/>
    </source>
</evidence>
<name>A0A8H3F549_9LECA</name>
<evidence type="ECO:0000313" key="8">
    <source>
        <dbReference type="Proteomes" id="UP000664534"/>
    </source>
</evidence>
<dbReference type="AlphaFoldDB" id="A0A8H3F549"/>
<reference evidence="7" key="1">
    <citation type="submission" date="2021-03" db="EMBL/GenBank/DDBJ databases">
        <authorList>
            <person name="Tagirdzhanova G."/>
        </authorList>
    </citation>
    <scope>NUCLEOTIDE SEQUENCE</scope>
</reference>
<evidence type="ECO:0000259" key="6">
    <source>
        <dbReference type="PROSITE" id="PS50089"/>
    </source>
</evidence>
<feature type="transmembrane region" description="Helical" evidence="5">
    <location>
        <begin position="160"/>
        <end position="182"/>
    </location>
</feature>
<dbReference type="EMBL" id="CAJPDT010000021">
    <property type="protein sequence ID" value="CAF9918717.1"/>
    <property type="molecule type" value="Genomic_DNA"/>
</dbReference>
<evidence type="ECO:0000256" key="4">
    <source>
        <dbReference type="PROSITE-ProRule" id="PRU00175"/>
    </source>
</evidence>
<proteinExistence type="predicted"/>
<keyword evidence="1" id="KW-0479">Metal-binding</keyword>
<dbReference type="SMART" id="SM00184">
    <property type="entry name" value="RING"/>
    <property type="match status" value="1"/>
</dbReference>
<evidence type="ECO:0000256" key="3">
    <source>
        <dbReference type="ARBA" id="ARBA00022833"/>
    </source>
</evidence>
<accession>A0A8H3F549</accession>
<dbReference type="OrthoDB" id="5396564at2759"/>
<gene>
    <name evidence="7" type="ORF">IMSHALPRED_004385</name>
</gene>
<keyword evidence="2 4" id="KW-0863">Zinc-finger</keyword>
<dbReference type="Proteomes" id="UP000664534">
    <property type="component" value="Unassembled WGS sequence"/>
</dbReference>
<keyword evidence="5" id="KW-1133">Transmembrane helix</keyword>
<feature type="transmembrane region" description="Helical" evidence="5">
    <location>
        <begin position="135"/>
        <end position="153"/>
    </location>
</feature>
<dbReference type="InterPro" id="IPR001841">
    <property type="entry name" value="Znf_RING"/>
</dbReference>
<keyword evidence="5" id="KW-0472">Membrane</keyword>
<dbReference type="Gene3D" id="3.30.40.10">
    <property type="entry name" value="Zinc/RING finger domain, C3HC4 (zinc finger)"/>
    <property type="match status" value="1"/>
</dbReference>
<dbReference type="Pfam" id="PF13639">
    <property type="entry name" value="zf-RING_2"/>
    <property type="match status" value="1"/>
</dbReference>
<keyword evidence="5" id="KW-0812">Transmembrane</keyword>
<feature type="transmembrane region" description="Helical" evidence="5">
    <location>
        <begin position="110"/>
        <end position="129"/>
    </location>
</feature>
<dbReference type="PANTHER" id="PTHR45969">
    <property type="entry name" value="RING ZINC FINGER PROTEIN-RELATED"/>
    <property type="match status" value="1"/>
</dbReference>
<feature type="domain" description="RING-type" evidence="6">
    <location>
        <begin position="28"/>
        <end position="78"/>
    </location>
</feature>
<dbReference type="PANTHER" id="PTHR45969:SF69">
    <property type="entry name" value="FINGER DOMAIN PROTEIN, PUTATIVE (AFU_ORTHOLOGUE AFUA_3G12190)-RELATED"/>
    <property type="match status" value="1"/>
</dbReference>
<keyword evidence="8" id="KW-1185">Reference proteome</keyword>
<organism evidence="7 8">
    <name type="scientific">Imshaugia aleurites</name>
    <dbReference type="NCBI Taxonomy" id="172621"/>
    <lineage>
        <taxon>Eukaryota</taxon>
        <taxon>Fungi</taxon>
        <taxon>Dikarya</taxon>
        <taxon>Ascomycota</taxon>
        <taxon>Pezizomycotina</taxon>
        <taxon>Lecanoromycetes</taxon>
        <taxon>OSLEUM clade</taxon>
        <taxon>Lecanoromycetidae</taxon>
        <taxon>Lecanorales</taxon>
        <taxon>Lecanorineae</taxon>
        <taxon>Parmeliaceae</taxon>
        <taxon>Imshaugia</taxon>
    </lineage>
</organism>
<evidence type="ECO:0000256" key="2">
    <source>
        <dbReference type="ARBA" id="ARBA00022771"/>
    </source>
</evidence>